<evidence type="ECO:0000256" key="1">
    <source>
        <dbReference type="SAM" id="Phobius"/>
    </source>
</evidence>
<feature type="transmembrane region" description="Helical" evidence="1">
    <location>
        <begin position="21"/>
        <end position="43"/>
    </location>
</feature>
<proteinExistence type="predicted"/>
<keyword evidence="3" id="KW-1185">Reference proteome</keyword>
<dbReference type="OrthoDB" id="3193047at2"/>
<evidence type="ECO:0000313" key="3">
    <source>
        <dbReference type="Proteomes" id="UP000054078"/>
    </source>
</evidence>
<organism evidence="2 3">
    <name type="scientific">Tractidigestivibacter scatoligenes</name>
    <name type="common">Olsenella scatoligenes</name>
    <dbReference type="NCBI Taxonomy" id="1299998"/>
    <lineage>
        <taxon>Bacteria</taxon>
        <taxon>Bacillati</taxon>
        <taxon>Actinomycetota</taxon>
        <taxon>Coriobacteriia</taxon>
        <taxon>Coriobacteriales</taxon>
        <taxon>Atopobiaceae</taxon>
        <taxon>Tractidigestivibacter</taxon>
    </lineage>
</organism>
<comment type="caution">
    <text evidence="2">The sequence shown here is derived from an EMBL/GenBank/DDBJ whole genome shotgun (WGS) entry which is preliminary data.</text>
</comment>
<reference evidence="2 3" key="1">
    <citation type="submission" date="2015-12" db="EMBL/GenBank/DDBJ databases">
        <title>Draft Genome Sequence of Olsenella scatoligenes SK9K4T; a Producer of 3-Methylindole- (skatole) and 4-Methylphenol- (p-cresol) Isolated from Pig Feces.</title>
        <authorList>
            <person name="Li X."/>
            <person name="Borg B."/>
            <person name="Canibe N."/>
        </authorList>
    </citation>
    <scope>NUCLEOTIDE SEQUENCE [LARGE SCALE GENOMIC DNA]</scope>
    <source>
        <strain evidence="2 3">SK9K4</strain>
    </source>
</reference>
<dbReference type="SUPFAM" id="SSF52266">
    <property type="entry name" value="SGNH hydrolase"/>
    <property type="match status" value="1"/>
</dbReference>
<accession>A0A117J418</accession>
<dbReference type="Proteomes" id="UP000054078">
    <property type="component" value="Unassembled WGS sequence"/>
</dbReference>
<keyword evidence="1" id="KW-0812">Transmembrane</keyword>
<sequence>MSPRNAEGRASKGPRSLLRCVVETLVILAIVVGVDVLLVFALYPYGSTSEVVWSEYFSAADQNIDTVVVGSSTAQRAIDPNVLDNTLGTSSFTLATPAQPLEDSYLAVSEAISGHGVKRVILGLDYETMSLGSWDKANITYVQTKAAYESLPKAIGDYAGLLTSSGFFTGSKFLQVLFPWTIAHEKGGVQSVENNLRMRLGGTTPIEAAKVREPGWTYVGKGYGNYNYLLDTSNAKAAMSTTSHAITDFTDQNMATLQKIIDLCNENDVQLVVVVTPRPAFNVLCYGDEYSQQMARIRDLVESAGGVFLDANLLKDDYYAPTAENFADGEHLNATGAEGFSAVLAEYLERLDAGEDVSGMSYSYEGWSDYLASIDYISAVTLNGSVEDGTATLTATPYAGPNVQVEYQFCLCDVDGNVTGVLRDWSSDATVTCAVPADGSLSVRVNARQVESGADFERYCMWSLS</sequence>
<dbReference type="EMBL" id="LOJF01000010">
    <property type="protein sequence ID" value="KUH58091.1"/>
    <property type="molecule type" value="Genomic_DNA"/>
</dbReference>
<protein>
    <submittedName>
        <fullName evidence="2">Uncharacterized protein</fullName>
    </submittedName>
</protein>
<dbReference type="RefSeq" id="WP_059055022.1">
    <property type="nucleotide sequence ID" value="NZ_LOJF01000010.1"/>
</dbReference>
<evidence type="ECO:0000313" key="2">
    <source>
        <dbReference type="EMBL" id="KUH58091.1"/>
    </source>
</evidence>
<name>A0A117J418_TRASO</name>
<dbReference type="InterPro" id="IPR036514">
    <property type="entry name" value="SGNH_hydro_sf"/>
</dbReference>
<keyword evidence="1" id="KW-0472">Membrane</keyword>
<keyword evidence="1" id="KW-1133">Transmembrane helix</keyword>
<dbReference type="Gene3D" id="3.40.50.1110">
    <property type="entry name" value="SGNH hydrolase"/>
    <property type="match status" value="1"/>
</dbReference>
<gene>
    <name evidence="2" type="ORF">AUL39_07685</name>
</gene>
<dbReference type="STRING" id="1299998.AUL39_07685"/>
<dbReference type="AlphaFoldDB" id="A0A117J418"/>